<keyword evidence="3 8" id="KW-0762">Sugar transport</keyword>
<comment type="subcellular location">
    <subcellularLocation>
        <location evidence="1">Cytoplasm</location>
    </subcellularLocation>
</comment>
<dbReference type="InterPro" id="IPR001127">
    <property type="entry name" value="PTS_EIIA_1_perm"/>
</dbReference>
<keyword evidence="9" id="KW-1185">Reference proteome</keyword>
<dbReference type="PROSITE" id="PS00371">
    <property type="entry name" value="PTS_EIIA_TYPE_1_HIS"/>
    <property type="match status" value="1"/>
</dbReference>
<keyword evidence="5" id="KW-0598">Phosphotransferase system</keyword>
<reference evidence="9" key="1">
    <citation type="journal article" date="2019" name="Int. J. Syst. Evol. Microbiol.">
        <title>The Global Catalogue of Microorganisms (GCM) 10K type strain sequencing project: providing services to taxonomists for standard genome sequencing and annotation.</title>
        <authorList>
            <consortium name="The Broad Institute Genomics Platform"/>
            <consortium name="The Broad Institute Genome Sequencing Center for Infectious Disease"/>
            <person name="Wu L."/>
            <person name="Ma J."/>
        </authorList>
    </citation>
    <scope>NUCLEOTIDE SEQUENCE [LARGE SCALE GENOMIC DNA]</scope>
    <source>
        <strain evidence="9">JCM 1490</strain>
    </source>
</reference>
<organism evidence="8 9">
    <name type="scientific">Georgenia alba</name>
    <dbReference type="NCBI Taxonomy" id="2233858"/>
    <lineage>
        <taxon>Bacteria</taxon>
        <taxon>Bacillati</taxon>
        <taxon>Actinomycetota</taxon>
        <taxon>Actinomycetes</taxon>
        <taxon>Micrococcales</taxon>
        <taxon>Bogoriellaceae</taxon>
        <taxon>Georgenia</taxon>
    </lineage>
</organism>
<evidence type="ECO:0000256" key="4">
    <source>
        <dbReference type="ARBA" id="ARBA00022679"/>
    </source>
</evidence>
<accession>A0ABW2QB63</accession>
<keyword evidence="6" id="KW-0418">Kinase</keyword>
<name>A0ABW2QB63_9MICO</name>
<dbReference type="PANTHER" id="PTHR45008:SF1">
    <property type="entry name" value="PTS SYSTEM GLUCOSE-SPECIFIC EIIA COMPONENT"/>
    <property type="match status" value="1"/>
</dbReference>
<evidence type="ECO:0000256" key="6">
    <source>
        <dbReference type="ARBA" id="ARBA00022777"/>
    </source>
</evidence>
<gene>
    <name evidence="8" type="ORF">ACFQQL_08635</name>
</gene>
<sequence length="157" mass="15850">MTTAEQSLVVLAPVAGTVRALADVPDPVFAEAMVGPGIAVDPGTVERAEVRAPVSGVLVKMHPHAFALVGAGGRGVLVHLGIDTVQLAGAGFTLHAAEKDAVEAGQLLVTFSPAQVAAGGRSPITPVIALDTVADSLTLAVETGQEVLPGEELFSWT</sequence>
<dbReference type="Proteomes" id="UP001596455">
    <property type="component" value="Unassembled WGS sequence"/>
</dbReference>
<evidence type="ECO:0000313" key="8">
    <source>
        <dbReference type="EMBL" id="MFC7405172.1"/>
    </source>
</evidence>
<evidence type="ECO:0000256" key="5">
    <source>
        <dbReference type="ARBA" id="ARBA00022683"/>
    </source>
</evidence>
<evidence type="ECO:0000256" key="1">
    <source>
        <dbReference type="ARBA" id="ARBA00004496"/>
    </source>
</evidence>
<comment type="caution">
    <text evidence="8">The sequence shown here is derived from an EMBL/GenBank/DDBJ whole genome shotgun (WGS) entry which is preliminary data.</text>
</comment>
<dbReference type="PANTHER" id="PTHR45008">
    <property type="entry name" value="PTS SYSTEM GLUCOSE-SPECIFIC EIIA COMPONENT"/>
    <property type="match status" value="1"/>
</dbReference>
<dbReference type="EMBL" id="JBHTCQ010000001">
    <property type="protein sequence ID" value="MFC7405172.1"/>
    <property type="molecule type" value="Genomic_DNA"/>
</dbReference>
<evidence type="ECO:0000256" key="2">
    <source>
        <dbReference type="ARBA" id="ARBA00022448"/>
    </source>
</evidence>
<dbReference type="Gene3D" id="2.70.70.10">
    <property type="entry name" value="Glucose Permease (Domain IIA)"/>
    <property type="match status" value="1"/>
</dbReference>
<dbReference type="NCBIfam" id="TIGR00830">
    <property type="entry name" value="PTBA"/>
    <property type="match status" value="1"/>
</dbReference>
<dbReference type="InterPro" id="IPR050890">
    <property type="entry name" value="PTS_EIIA_component"/>
</dbReference>
<keyword evidence="2" id="KW-0813">Transport</keyword>
<proteinExistence type="predicted"/>
<dbReference type="Pfam" id="PF00358">
    <property type="entry name" value="PTS_EIIA_1"/>
    <property type="match status" value="1"/>
</dbReference>
<dbReference type="InterPro" id="IPR011055">
    <property type="entry name" value="Dup_hybrid_motif"/>
</dbReference>
<evidence type="ECO:0000256" key="3">
    <source>
        <dbReference type="ARBA" id="ARBA00022597"/>
    </source>
</evidence>
<dbReference type="RefSeq" id="WP_382393261.1">
    <property type="nucleotide sequence ID" value="NZ_JBHTCQ010000001.1"/>
</dbReference>
<protein>
    <submittedName>
        <fullName evidence="8">PTS glucose transporter subunit IIA</fullName>
    </submittedName>
</protein>
<dbReference type="PROSITE" id="PS51093">
    <property type="entry name" value="PTS_EIIA_TYPE_1"/>
    <property type="match status" value="1"/>
</dbReference>
<evidence type="ECO:0000313" key="9">
    <source>
        <dbReference type="Proteomes" id="UP001596455"/>
    </source>
</evidence>
<evidence type="ECO:0000259" key="7">
    <source>
        <dbReference type="PROSITE" id="PS51093"/>
    </source>
</evidence>
<dbReference type="SUPFAM" id="SSF51261">
    <property type="entry name" value="Duplicated hybrid motif"/>
    <property type="match status" value="1"/>
</dbReference>
<keyword evidence="4" id="KW-0808">Transferase</keyword>
<feature type="domain" description="PTS EIIA type-1" evidence="7">
    <location>
        <begin position="26"/>
        <end position="131"/>
    </location>
</feature>